<dbReference type="KEGG" id="bot:CIT37_21135"/>
<organism evidence="1 2">
    <name type="scientific">Bradyrhizobium ottawaense</name>
    <dbReference type="NCBI Taxonomy" id="931866"/>
    <lineage>
        <taxon>Bacteria</taxon>
        <taxon>Pseudomonadati</taxon>
        <taxon>Pseudomonadota</taxon>
        <taxon>Alphaproteobacteria</taxon>
        <taxon>Hyphomicrobiales</taxon>
        <taxon>Nitrobacteraceae</taxon>
        <taxon>Bradyrhizobium</taxon>
    </lineage>
</organism>
<gene>
    <name evidence="1" type="ORF">CIT37_21135</name>
</gene>
<evidence type="ECO:0000313" key="1">
    <source>
        <dbReference type="EMBL" id="AWL94388.1"/>
    </source>
</evidence>
<dbReference type="RefSeq" id="WP_095426023.1">
    <property type="nucleotide sequence ID" value="NZ_CP029425.2"/>
</dbReference>
<accession>A0A2U8P9K3</accession>
<reference evidence="1 2" key="1">
    <citation type="journal article" date="2014" name="Int. J. Syst. Evol. Microbiol.">
        <title>Bradyrhizobium ottawaense sp. nov., a symbiotic nitrogen fixing bacterium from root nodules of soybeans in Canada.</title>
        <authorList>
            <person name="Yu X."/>
            <person name="Cloutier S."/>
            <person name="Tambong J.T."/>
            <person name="Bromfield E.S."/>
        </authorList>
    </citation>
    <scope>NUCLEOTIDE SEQUENCE [LARGE SCALE GENOMIC DNA]</scope>
    <source>
        <strain evidence="1 2">OO99</strain>
    </source>
</reference>
<protein>
    <submittedName>
        <fullName evidence="1">Uncharacterized protein</fullName>
    </submittedName>
</protein>
<dbReference type="Proteomes" id="UP000215703">
    <property type="component" value="Chromosome"/>
</dbReference>
<name>A0A2U8P9K3_9BRAD</name>
<proteinExistence type="predicted"/>
<sequence>MEDHPLLDIVTKWPGRRPTQAAFEALGFSLHRARQDELIQFCGTECSDLLYRYWDEVALETMQSLGQGNPDGRTFVIMPKNRSALLDELFAARDFVEPPFVAPPLVRCVFEHLRKVYGDQEFRENRVAHLDRLQRAEAERLRIDPGGGLRMKKDVIPFLEEFCGVLGFEGRSRNRWQKKVGGCLVFEIGVWLGGNAFRMWSPLKFRIVHVREPKYAFETEGGAVLGRLIPGADLYGRWGSDLEYVLGIRALIELFNVVAGTFEDALASGS</sequence>
<reference evidence="1 2" key="2">
    <citation type="journal article" date="2017" name="Syst. Appl. Microbiol.">
        <title>Soybeans inoculated with root zone soils of Canadian native legumes harbour diverse and novel Bradyrhizobium spp. that possess agricultural potential.</title>
        <authorList>
            <person name="Bromfield E.S.P."/>
            <person name="Cloutier S."/>
            <person name="Tambong J.T."/>
            <person name="Tran Thi T.V."/>
        </authorList>
    </citation>
    <scope>NUCLEOTIDE SEQUENCE [LARGE SCALE GENOMIC DNA]</scope>
    <source>
        <strain evidence="1 2">OO99</strain>
    </source>
</reference>
<evidence type="ECO:0000313" key="2">
    <source>
        <dbReference type="Proteomes" id="UP000215703"/>
    </source>
</evidence>
<dbReference type="GeneID" id="92965127"/>
<dbReference type="EMBL" id="CP029425">
    <property type="protein sequence ID" value="AWL94388.1"/>
    <property type="molecule type" value="Genomic_DNA"/>
</dbReference>
<dbReference type="AlphaFoldDB" id="A0A2U8P9K3"/>